<keyword evidence="11 12" id="KW-0998">Cell outer membrane</keyword>
<dbReference type="Proteomes" id="UP000570514">
    <property type="component" value="Unassembled WGS sequence"/>
</dbReference>
<organism evidence="17 18">
    <name type="scientific">Rhizomicrobium palustre</name>
    <dbReference type="NCBI Taxonomy" id="189966"/>
    <lineage>
        <taxon>Bacteria</taxon>
        <taxon>Pseudomonadati</taxon>
        <taxon>Pseudomonadota</taxon>
        <taxon>Alphaproteobacteria</taxon>
        <taxon>Micropepsales</taxon>
        <taxon>Micropepsaceae</taxon>
        <taxon>Rhizomicrobium</taxon>
    </lineage>
</organism>
<dbReference type="InterPro" id="IPR037066">
    <property type="entry name" value="Plug_dom_sf"/>
</dbReference>
<keyword evidence="7" id="KW-0406">Ion transport</keyword>
<accession>A0A846N2D1</accession>
<evidence type="ECO:0000256" key="2">
    <source>
        <dbReference type="ARBA" id="ARBA00009810"/>
    </source>
</evidence>
<dbReference type="Pfam" id="PF00593">
    <property type="entry name" value="TonB_dep_Rec_b-barrel"/>
    <property type="match status" value="1"/>
</dbReference>
<dbReference type="CDD" id="cd01347">
    <property type="entry name" value="ligand_gated_channel"/>
    <property type="match status" value="1"/>
</dbReference>
<dbReference type="InterPro" id="IPR000531">
    <property type="entry name" value="Beta-barrel_TonB"/>
</dbReference>
<dbReference type="InterPro" id="IPR036942">
    <property type="entry name" value="Beta-barrel_TonB_sf"/>
</dbReference>
<comment type="subcellular location">
    <subcellularLocation>
        <location evidence="1 12">Cell outer membrane</location>
        <topology evidence="1 12">Multi-pass membrane protein</topology>
    </subcellularLocation>
</comment>
<keyword evidence="4 12" id="KW-1134">Transmembrane beta strand</keyword>
<evidence type="ECO:0000256" key="8">
    <source>
        <dbReference type="ARBA" id="ARBA00023077"/>
    </source>
</evidence>
<evidence type="ECO:0000256" key="10">
    <source>
        <dbReference type="ARBA" id="ARBA00023170"/>
    </source>
</evidence>
<evidence type="ECO:0000256" key="6">
    <source>
        <dbReference type="ARBA" id="ARBA00022729"/>
    </source>
</evidence>
<evidence type="ECO:0000256" key="5">
    <source>
        <dbReference type="ARBA" id="ARBA00022692"/>
    </source>
</evidence>
<dbReference type="GO" id="GO:0015891">
    <property type="term" value="P:siderophore transport"/>
    <property type="evidence" value="ECO:0007669"/>
    <property type="project" value="UniProtKB-ARBA"/>
</dbReference>
<keyword evidence="8 13" id="KW-0798">TonB box</keyword>
<keyword evidence="10 17" id="KW-0675">Receptor</keyword>
<feature type="chain" id="PRO_5032473228" evidence="14">
    <location>
        <begin position="22"/>
        <end position="798"/>
    </location>
</feature>
<dbReference type="SUPFAM" id="SSF56935">
    <property type="entry name" value="Porins"/>
    <property type="match status" value="1"/>
</dbReference>
<protein>
    <submittedName>
        <fullName evidence="17">Catecholate siderophore receptor</fullName>
    </submittedName>
</protein>
<evidence type="ECO:0000256" key="12">
    <source>
        <dbReference type="PROSITE-ProRule" id="PRU01360"/>
    </source>
</evidence>
<evidence type="ECO:0000256" key="9">
    <source>
        <dbReference type="ARBA" id="ARBA00023136"/>
    </source>
</evidence>
<dbReference type="EMBL" id="JAASRM010000001">
    <property type="protein sequence ID" value="NIK89645.1"/>
    <property type="molecule type" value="Genomic_DNA"/>
</dbReference>
<dbReference type="Pfam" id="PF07715">
    <property type="entry name" value="Plug"/>
    <property type="match status" value="1"/>
</dbReference>
<keyword evidence="6 14" id="KW-0732">Signal</keyword>
<reference evidence="17 18" key="1">
    <citation type="submission" date="2020-03" db="EMBL/GenBank/DDBJ databases">
        <title>Genomic Encyclopedia of Type Strains, Phase IV (KMG-IV): sequencing the most valuable type-strain genomes for metagenomic binning, comparative biology and taxonomic classification.</title>
        <authorList>
            <person name="Goeker M."/>
        </authorList>
    </citation>
    <scope>NUCLEOTIDE SEQUENCE [LARGE SCALE GENOMIC DNA]</scope>
    <source>
        <strain evidence="17 18">DSM 19867</strain>
    </source>
</reference>
<evidence type="ECO:0000256" key="3">
    <source>
        <dbReference type="ARBA" id="ARBA00022448"/>
    </source>
</evidence>
<feature type="domain" description="TonB-dependent receptor-like beta-barrel" evidence="15">
    <location>
        <begin position="267"/>
        <end position="767"/>
    </location>
</feature>
<evidence type="ECO:0000256" key="4">
    <source>
        <dbReference type="ARBA" id="ARBA00022452"/>
    </source>
</evidence>
<evidence type="ECO:0000256" key="7">
    <source>
        <dbReference type="ARBA" id="ARBA00023065"/>
    </source>
</evidence>
<comment type="caution">
    <text evidence="17">The sequence shown here is derived from an EMBL/GenBank/DDBJ whole genome shotgun (WGS) entry which is preliminary data.</text>
</comment>
<dbReference type="InterPro" id="IPR012910">
    <property type="entry name" value="Plug_dom"/>
</dbReference>
<dbReference type="Gene3D" id="2.40.170.20">
    <property type="entry name" value="TonB-dependent receptor, beta-barrel domain"/>
    <property type="match status" value="1"/>
</dbReference>
<dbReference type="PROSITE" id="PS52016">
    <property type="entry name" value="TONB_DEPENDENT_REC_3"/>
    <property type="match status" value="1"/>
</dbReference>
<evidence type="ECO:0000256" key="14">
    <source>
        <dbReference type="SAM" id="SignalP"/>
    </source>
</evidence>
<evidence type="ECO:0000313" key="17">
    <source>
        <dbReference type="EMBL" id="NIK89645.1"/>
    </source>
</evidence>
<evidence type="ECO:0000259" key="15">
    <source>
        <dbReference type="Pfam" id="PF00593"/>
    </source>
</evidence>
<dbReference type="AlphaFoldDB" id="A0A846N2D1"/>
<dbReference type="PANTHER" id="PTHR32552">
    <property type="entry name" value="FERRICHROME IRON RECEPTOR-RELATED"/>
    <property type="match status" value="1"/>
</dbReference>
<evidence type="ECO:0000259" key="16">
    <source>
        <dbReference type="Pfam" id="PF07715"/>
    </source>
</evidence>
<sequence>MSKSSWNVLFALCGLIGPATAETMSVETVRVDGKASGTELQALPTSIQDTPQAIQVISKEILEQQKVGSLEQALRNVPGITIAIGEGGALAGDQFKIRGFDAKDDVYLDGLRDFGVYSRDSFNDQEIEVLKGPSGALFGRGTTGGAINIVSKTPEAGDHISAQVIGGDKYLRGTADLNLALSDTAAVRLNVMGNWTGVEGRDVVYSHRWGVAPSIAFGIGTNTTFSLSALHQQSDAIPDYGLPVSVDPITRIAKPVTEKGIPRSNFLGYDRDRDSTTADILTAKFKTKLSDGLTLANDTRIGIYSRYFQYTTVDRCDETAATNTCATNMAINPATAYGGIGGGGPYRQAAWGIQDIASAKADYDLLGLRSQTIFGVDVSYQRNKRTFYAYTLPAKGAFNYLLGNGSASRTNIGVSLLNPVHTPPAGYSVYLPTLNGALPALTTASPSTNLYASGDATDVALFAVERLWFTPHWSVIGNLRWDHYDSSYATQTIGSPTTSSATAALSAKSEFFSPRGSLVFEPSEDQTFYFTFGRSNTPQGTSIVGAGTGIAATTADLKPEVAETMELGAKLGLAKLGLEDFMLTGSLFVVNKQNATKVDSSTGDVLSQSGERQRAQGIELGLSGKLLPDWSFTASYTFLDTKTRDSYVNCIAAPPAGSIITGVICPTGIATGSPVRNSIAIGRQITYTPKNAATLWTSYKFPFGMEAGGGLFYQSALYNAFTPASASVAAPATQVPYRIVKIPETIQLDLFAAYEVQNWRLGLNVINATDRLNYAQSFSNRATPAPSRTFMFSVSTAY</sequence>
<evidence type="ECO:0000313" key="18">
    <source>
        <dbReference type="Proteomes" id="UP000570514"/>
    </source>
</evidence>
<proteinExistence type="inferred from homology"/>
<keyword evidence="3 12" id="KW-0813">Transport</keyword>
<feature type="signal peptide" evidence="14">
    <location>
        <begin position="1"/>
        <end position="21"/>
    </location>
</feature>
<dbReference type="GO" id="GO:0015344">
    <property type="term" value="F:siderophore uptake transmembrane transporter activity"/>
    <property type="evidence" value="ECO:0007669"/>
    <property type="project" value="TreeGrafter"/>
</dbReference>
<dbReference type="RefSeq" id="WP_167083715.1">
    <property type="nucleotide sequence ID" value="NZ_BAAADC010000001.1"/>
</dbReference>
<gene>
    <name evidence="17" type="ORF">FHS83_002963</name>
</gene>
<comment type="similarity">
    <text evidence="2 12 13">Belongs to the TonB-dependent receptor family.</text>
</comment>
<dbReference type="PANTHER" id="PTHR32552:SF83">
    <property type="entry name" value="BLR3904 PROTEIN"/>
    <property type="match status" value="1"/>
</dbReference>
<dbReference type="Gene3D" id="2.170.130.10">
    <property type="entry name" value="TonB-dependent receptor, plug domain"/>
    <property type="match status" value="1"/>
</dbReference>
<dbReference type="InterPro" id="IPR039426">
    <property type="entry name" value="TonB-dep_rcpt-like"/>
</dbReference>
<keyword evidence="18" id="KW-1185">Reference proteome</keyword>
<keyword evidence="9 12" id="KW-0472">Membrane</keyword>
<dbReference type="FunFam" id="2.170.130.10:FF:000001">
    <property type="entry name" value="Catecholate siderophore TonB-dependent receptor"/>
    <property type="match status" value="1"/>
</dbReference>
<keyword evidence="5 12" id="KW-0812">Transmembrane</keyword>
<evidence type="ECO:0000256" key="11">
    <source>
        <dbReference type="ARBA" id="ARBA00023237"/>
    </source>
</evidence>
<evidence type="ECO:0000256" key="13">
    <source>
        <dbReference type="RuleBase" id="RU003357"/>
    </source>
</evidence>
<evidence type="ECO:0000256" key="1">
    <source>
        <dbReference type="ARBA" id="ARBA00004571"/>
    </source>
</evidence>
<name>A0A846N2D1_9PROT</name>
<feature type="domain" description="TonB-dependent receptor plug" evidence="16">
    <location>
        <begin position="47"/>
        <end position="146"/>
    </location>
</feature>
<dbReference type="GO" id="GO:0009279">
    <property type="term" value="C:cell outer membrane"/>
    <property type="evidence" value="ECO:0007669"/>
    <property type="project" value="UniProtKB-SubCell"/>
</dbReference>